<accession>A0A7W3QN62</accession>
<keyword evidence="2" id="KW-1185">Reference proteome</keyword>
<dbReference type="Proteomes" id="UP000572680">
    <property type="component" value="Unassembled WGS sequence"/>
</dbReference>
<organism evidence="1 2">
    <name type="scientific">Actinomadura namibiensis</name>
    <dbReference type="NCBI Taxonomy" id="182080"/>
    <lineage>
        <taxon>Bacteria</taxon>
        <taxon>Bacillati</taxon>
        <taxon>Actinomycetota</taxon>
        <taxon>Actinomycetes</taxon>
        <taxon>Streptosporangiales</taxon>
        <taxon>Thermomonosporaceae</taxon>
        <taxon>Actinomadura</taxon>
    </lineage>
</organism>
<reference evidence="1 2" key="1">
    <citation type="submission" date="2020-08" db="EMBL/GenBank/DDBJ databases">
        <title>Genomic Encyclopedia of Type Strains, Phase IV (KMG-IV): sequencing the most valuable type-strain genomes for metagenomic binning, comparative biology and taxonomic classification.</title>
        <authorList>
            <person name="Goeker M."/>
        </authorList>
    </citation>
    <scope>NUCLEOTIDE SEQUENCE [LARGE SCALE GENOMIC DNA]</scope>
    <source>
        <strain evidence="1 2">DSM 44197</strain>
    </source>
</reference>
<gene>
    <name evidence="1" type="ORF">HNR61_004384</name>
</gene>
<protein>
    <submittedName>
        <fullName evidence="1">Uncharacterized protein</fullName>
    </submittedName>
</protein>
<sequence>MGDRARTLTERLEAARWGGEPLPSWPLLFLEHLRVGALWARHLGLRATVFDIPGEVAPGIEADPALVRRVDETLADAYASHYDRRSARWALAMAAVRDEGAALPDLPDPYEPLIMLFERGGSFARDCAGVLWEVGFVGVPCRRYLDGEGVTEPVAPLDHALLDGYDLDRAARDARWPGGQKAVLEALDALRRR</sequence>
<evidence type="ECO:0000313" key="2">
    <source>
        <dbReference type="Proteomes" id="UP000572680"/>
    </source>
</evidence>
<name>A0A7W3QN62_ACTNM</name>
<evidence type="ECO:0000313" key="1">
    <source>
        <dbReference type="EMBL" id="MBA8952738.1"/>
    </source>
</evidence>
<comment type="caution">
    <text evidence="1">The sequence shown here is derived from an EMBL/GenBank/DDBJ whole genome shotgun (WGS) entry which is preliminary data.</text>
</comment>
<dbReference type="RefSeq" id="WP_182844984.1">
    <property type="nucleotide sequence ID" value="NZ_BAAALP010000111.1"/>
</dbReference>
<dbReference type="EMBL" id="JACJIA010000005">
    <property type="protein sequence ID" value="MBA8952738.1"/>
    <property type="molecule type" value="Genomic_DNA"/>
</dbReference>
<dbReference type="AlphaFoldDB" id="A0A7W3QN62"/>
<proteinExistence type="predicted"/>